<evidence type="ECO:0000313" key="8">
    <source>
        <dbReference type="EMBL" id="KAF7846532.1"/>
    </source>
</evidence>
<feature type="domain" description="OTU1 Ubl" evidence="7">
    <location>
        <begin position="1"/>
        <end position="41"/>
    </location>
</feature>
<gene>
    <name evidence="8" type="ORF">BT93_L4191</name>
</gene>
<dbReference type="Proteomes" id="UP000806378">
    <property type="component" value="Unassembled WGS sequence"/>
</dbReference>
<dbReference type="EC" id="3.4.19.12" evidence="2"/>
<proteinExistence type="predicted"/>
<keyword evidence="3" id="KW-0645">Protease</keyword>
<sequence>MKVSVVSRSGREVVKGGVELSDSATVADLQEEIHRRSKLSRALLSLNIQNAFAVWAAFICSTC</sequence>
<comment type="caution">
    <text evidence="8">The sequence shown here is derived from an EMBL/GenBank/DDBJ whole genome shotgun (WGS) entry which is preliminary data.</text>
</comment>
<dbReference type="AlphaFoldDB" id="A0A8T0CIB2"/>
<keyword evidence="5" id="KW-0378">Hydrolase</keyword>
<evidence type="ECO:0000256" key="1">
    <source>
        <dbReference type="ARBA" id="ARBA00000707"/>
    </source>
</evidence>
<evidence type="ECO:0000313" key="9">
    <source>
        <dbReference type="Proteomes" id="UP000806378"/>
    </source>
</evidence>
<protein>
    <recommendedName>
        <fullName evidence="2">ubiquitinyl hydrolase 1</fullName>
        <ecNumber evidence="2">3.4.19.12</ecNumber>
    </recommendedName>
</protein>
<organism evidence="8 9">
    <name type="scientific">Corymbia citriodora subsp. variegata</name>
    <dbReference type="NCBI Taxonomy" id="360336"/>
    <lineage>
        <taxon>Eukaryota</taxon>
        <taxon>Viridiplantae</taxon>
        <taxon>Streptophyta</taxon>
        <taxon>Embryophyta</taxon>
        <taxon>Tracheophyta</taxon>
        <taxon>Spermatophyta</taxon>
        <taxon>Magnoliopsida</taxon>
        <taxon>eudicotyledons</taxon>
        <taxon>Gunneridae</taxon>
        <taxon>Pentapetalae</taxon>
        <taxon>rosids</taxon>
        <taxon>malvids</taxon>
        <taxon>Myrtales</taxon>
        <taxon>Myrtaceae</taxon>
        <taxon>Myrtoideae</taxon>
        <taxon>Eucalypteae</taxon>
        <taxon>Corymbia</taxon>
    </lineage>
</organism>
<evidence type="ECO:0000256" key="5">
    <source>
        <dbReference type="ARBA" id="ARBA00022801"/>
    </source>
</evidence>
<comment type="catalytic activity">
    <reaction evidence="1">
        <text>Thiol-dependent hydrolysis of ester, thioester, amide, peptide and isopeptide bonds formed by the C-terminal Gly of ubiquitin (a 76-residue protein attached to proteins as an intracellular targeting signal).</text>
        <dbReference type="EC" id="3.4.19.12"/>
    </reaction>
</comment>
<keyword evidence="9" id="KW-1185">Reference proteome</keyword>
<accession>A0A8T0CIB2</accession>
<dbReference type="InterPro" id="IPR048857">
    <property type="entry name" value="OTU1_Ubl"/>
</dbReference>
<keyword evidence="6" id="KW-0788">Thiol protease</keyword>
<evidence type="ECO:0000256" key="6">
    <source>
        <dbReference type="ARBA" id="ARBA00022807"/>
    </source>
</evidence>
<evidence type="ECO:0000259" key="7">
    <source>
        <dbReference type="Pfam" id="PF21403"/>
    </source>
</evidence>
<dbReference type="Pfam" id="PF21403">
    <property type="entry name" value="OTU1_UBXL"/>
    <property type="match status" value="1"/>
</dbReference>
<keyword evidence="4" id="KW-0833">Ubl conjugation pathway</keyword>
<evidence type="ECO:0000256" key="2">
    <source>
        <dbReference type="ARBA" id="ARBA00012759"/>
    </source>
</evidence>
<evidence type="ECO:0000256" key="4">
    <source>
        <dbReference type="ARBA" id="ARBA00022786"/>
    </source>
</evidence>
<evidence type="ECO:0000256" key="3">
    <source>
        <dbReference type="ARBA" id="ARBA00022670"/>
    </source>
</evidence>
<dbReference type="Gramene" id="rna-gnl|WGS:JABURB|Cocit.L4191.1">
    <property type="protein sequence ID" value="cds-KAF7846532.1"/>
    <property type="gene ID" value="gene-BT93_L4191"/>
</dbReference>
<reference evidence="8" key="1">
    <citation type="submission" date="2020-05" db="EMBL/GenBank/DDBJ databases">
        <title>WGS assembly of Corymbia citriodora subspecies variegata.</title>
        <authorList>
            <person name="Barry K."/>
            <person name="Hundley H."/>
            <person name="Shu S."/>
            <person name="Jenkins J."/>
            <person name="Grimwood J."/>
            <person name="Baten A."/>
        </authorList>
    </citation>
    <scope>NUCLEOTIDE SEQUENCE</scope>
    <source>
        <strain evidence="8">CV2-018</strain>
    </source>
</reference>
<dbReference type="EMBL" id="MU092758">
    <property type="protein sequence ID" value="KAF7846532.1"/>
    <property type="molecule type" value="Genomic_DNA"/>
</dbReference>
<name>A0A8T0CIB2_CORYI</name>